<feature type="binding site" evidence="4">
    <location>
        <position position="186"/>
    </location>
    <ligand>
        <name>Zn(2+)</name>
        <dbReference type="ChEBI" id="CHEBI:29105"/>
    </ligand>
</feature>
<dbReference type="AlphaFoldDB" id="A0A7G9S2K0"/>
<evidence type="ECO:0000256" key="3">
    <source>
        <dbReference type="ARBA" id="ARBA00023027"/>
    </source>
</evidence>
<dbReference type="PANTHER" id="PTHR11085">
    <property type="entry name" value="NAD-DEPENDENT PROTEIN DEACYLASE SIRTUIN-5, MITOCHONDRIAL-RELATED"/>
    <property type="match status" value="1"/>
</dbReference>
<dbReference type="GO" id="GO:0046872">
    <property type="term" value="F:metal ion binding"/>
    <property type="evidence" value="ECO:0007669"/>
    <property type="project" value="UniProtKB-KW"/>
</dbReference>
<evidence type="ECO:0000256" key="2">
    <source>
        <dbReference type="ARBA" id="ARBA00022679"/>
    </source>
</evidence>
<evidence type="ECO:0000256" key="1">
    <source>
        <dbReference type="ARBA" id="ARBA00012928"/>
    </source>
</evidence>
<evidence type="ECO:0000313" key="6">
    <source>
        <dbReference type="EMBL" id="QNN62075.1"/>
    </source>
</evidence>
<accession>A0A7G9S2K0</accession>
<feature type="active site" description="Proton acceptor" evidence="4">
    <location>
        <position position="124"/>
    </location>
</feature>
<dbReference type="Gene3D" id="3.40.50.1220">
    <property type="entry name" value="TPP-binding domain"/>
    <property type="match status" value="1"/>
</dbReference>
<dbReference type="InterPro" id="IPR029035">
    <property type="entry name" value="DHS-like_NAD/FAD-binding_dom"/>
</dbReference>
<sequence length="282" mass="30139">MDKAGALVDQEQLVALVRLFEHGTVAVLTGAGISTDSGIPDYRGEGSPPRNPMNIAQFRDDEQYRKRFWAGARIGQNRMLKVMPNAGHKALARLEAAGRIDGVITQNVDGLHAKSGSRKVVELHGGGSVIRCVECDSRWNRTKVLEWFDELNPGLAERNSSAEVAPDGDAIVSEVDTVVVPECHVCGGVLRPNVVYFGETVPVQVFDEAAHLVSEAEAFLVAGSSLAVNTGIRLVFRAEQRGIPIAAINRGHTALDLRSSLALRIEGGTTETLVALADALGA</sequence>
<dbReference type="Gene3D" id="3.30.1600.10">
    <property type="entry name" value="SIR2/SIRT2 'Small Domain"/>
    <property type="match status" value="1"/>
</dbReference>
<proteinExistence type="predicted"/>
<feature type="domain" description="Deacetylase sirtuin-type" evidence="5">
    <location>
        <begin position="3"/>
        <end position="282"/>
    </location>
</feature>
<dbReference type="RefSeq" id="WP_187554546.1">
    <property type="nucleotide sequence ID" value="NZ_CP060716.1"/>
</dbReference>
<dbReference type="InterPro" id="IPR003000">
    <property type="entry name" value="Sirtuin"/>
</dbReference>
<keyword evidence="3" id="KW-0520">NAD</keyword>
<dbReference type="PANTHER" id="PTHR11085:SF10">
    <property type="entry name" value="NAD-DEPENDENT PROTEIN DEACYLASE SIRTUIN-5, MITOCHONDRIAL-RELATED"/>
    <property type="match status" value="1"/>
</dbReference>
<dbReference type="EC" id="2.3.1.286" evidence="1"/>
<gene>
    <name evidence="6" type="ORF">H9L06_07110</name>
</gene>
<feature type="binding site" evidence="4">
    <location>
        <position position="183"/>
    </location>
    <ligand>
        <name>Zn(2+)</name>
        <dbReference type="ChEBI" id="CHEBI:29105"/>
    </ligand>
</feature>
<feature type="binding site" evidence="4">
    <location>
        <position position="135"/>
    </location>
    <ligand>
        <name>Zn(2+)</name>
        <dbReference type="ChEBI" id="CHEBI:29105"/>
    </ligand>
</feature>
<evidence type="ECO:0000259" key="5">
    <source>
        <dbReference type="PROSITE" id="PS50305"/>
    </source>
</evidence>
<dbReference type="InterPro" id="IPR026590">
    <property type="entry name" value="Ssirtuin_cat_dom"/>
</dbReference>
<dbReference type="GO" id="GO:0017136">
    <property type="term" value="F:histone deacetylase activity, NAD-dependent"/>
    <property type="evidence" value="ECO:0007669"/>
    <property type="project" value="TreeGrafter"/>
</dbReference>
<keyword evidence="7" id="KW-1185">Reference proteome</keyword>
<keyword evidence="4" id="KW-0862">Zinc</keyword>
<dbReference type="PROSITE" id="PS50305">
    <property type="entry name" value="SIRTUIN"/>
    <property type="match status" value="1"/>
</dbReference>
<keyword evidence="4" id="KW-0479">Metal-binding</keyword>
<dbReference type="EMBL" id="CP060716">
    <property type="protein sequence ID" value="QNN62075.1"/>
    <property type="molecule type" value="Genomic_DNA"/>
</dbReference>
<dbReference type="Proteomes" id="UP000515934">
    <property type="component" value="Chromosome"/>
</dbReference>
<organism evidence="6 7">
    <name type="scientific">Leucobacter denitrificans</name>
    <dbReference type="NCBI Taxonomy" id="683042"/>
    <lineage>
        <taxon>Bacteria</taxon>
        <taxon>Bacillati</taxon>
        <taxon>Actinomycetota</taxon>
        <taxon>Actinomycetes</taxon>
        <taxon>Micrococcales</taxon>
        <taxon>Microbacteriaceae</taxon>
        <taxon>Leucobacter</taxon>
    </lineage>
</organism>
<dbReference type="SUPFAM" id="SSF52467">
    <property type="entry name" value="DHS-like NAD/FAD-binding domain"/>
    <property type="match status" value="1"/>
</dbReference>
<name>A0A7G9S2K0_9MICO</name>
<reference evidence="6 7" key="1">
    <citation type="submission" date="2020-08" db="EMBL/GenBank/DDBJ databases">
        <title>Genome sequence of Leucobacter denitrificans KACC 14055T.</title>
        <authorList>
            <person name="Hyun D.-W."/>
            <person name="Bae J.-W."/>
        </authorList>
    </citation>
    <scope>NUCLEOTIDE SEQUENCE [LARGE SCALE GENOMIC DNA]</scope>
    <source>
        <strain evidence="6 7">KACC 14055</strain>
    </source>
</reference>
<dbReference type="GO" id="GO:0070403">
    <property type="term" value="F:NAD+ binding"/>
    <property type="evidence" value="ECO:0007669"/>
    <property type="project" value="InterPro"/>
</dbReference>
<dbReference type="Pfam" id="PF02146">
    <property type="entry name" value="SIR2"/>
    <property type="match status" value="1"/>
</dbReference>
<evidence type="ECO:0000313" key="7">
    <source>
        <dbReference type="Proteomes" id="UP000515934"/>
    </source>
</evidence>
<dbReference type="KEGG" id="ldn:H9L06_07110"/>
<dbReference type="InterPro" id="IPR050134">
    <property type="entry name" value="NAD-dep_sirtuin_deacylases"/>
</dbReference>
<keyword evidence="2" id="KW-0808">Transferase</keyword>
<dbReference type="InterPro" id="IPR026591">
    <property type="entry name" value="Sirtuin_cat_small_dom_sf"/>
</dbReference>
<protein>
    <recommendedName>
        <fullName evidence="1">protein acetyllysine N-acetyltransferase</fullName>
        <ecNumber evidence="1">2.3.1.286</ecNumber>
    </recommendedName>
</protein>
<feature type="binding site" evidence="4">
    <location>
        <position position="132"/>
    </location>
    <ligand>
        <name>Zn(2+)</name>
        <dbReference type="ChEBI" id="CHEBI:29105"/>
    </ligand>
</feature>
<evidence type="ECO:0000256" key="4">
    <source>
        <dbReference type="PROSITE-ProRule" id="PRU00236"/>
    </source>
</evidence>